<dbReference type="GeneID" id="110419837"/>
<dbReference type="SMART" id="SM00129">
    <property type="entry name" value="KISc"/>
    <property type="match status" value="1"/>
</dbReference>
<evidence type="ECO:0000256" key="1">
    <source>
        <dbReference type="ARBA" id="ARBA00023175"/>
    </source>
</evidence>
<gene>
    <name evidence="5 6" type="primary">LOC110419837</name>
</gene>
<sequence length="138" mass="15274">MAVDFESAKYGELTVLSNGAPRKSLSLMLFFGPQADQADVFQDTAPFATSVLDGYNVCIFAYGQTGTGKPFTMEGTKEARGVDFRTLVELFHMINERQKLYQYDILVTVLKAYNEQIRDLLVSGSQQGSEPKAGVILF</sequence>
<name>A0A6J1AP55_9ROSI</name>
<dbReference type="RefSeq" id="XP_021288635.1">
    <property type="nucleotide sequence ID" value="XM_021432960.1"/>
</dbReference>
<evidence type="ECO:0000313" key="5">
    <source>
        <dbReference type="RefSeq" id="XP_021288634.1"/>
    </source>
</evidence>
<dbReference type="InterPro" id="IPR027417">
    <property type="entry name" value="P-loop_NTPase"/>
</dbReference>
<dbReference type="GO" id="GO:0007018">
    <property type="term" value="P:microtubule-based movement"/>
    <property type="evidence" value="ECO:0007669"/>
    <property type="project" value="InterPro"/>
</dbReference>
<dbReference type="InterPro" id="IPR036961">
    <property type="entry name" value="Kinesin_motor_dom_sf"/>
</dbReference>
<dbReference type="PANTHER" id="PTHR47972">
    <property type="entry name" value="KINESIN-LIKE PROTEIN KLP-3"/>
    <property type="match status" value="1"/>
</dbReference>
<dbReference type="RefSeq" id="XP_021288634.1">
    <property type="nucleotide sequence ID" value="XM_021432959.1"/>
</dbReference>
<feature type="domain" description="Kinesin motor" evidence="3">
    <location>
        <begin position="1"/>
        <end position="138"/>
    </location>
</feature>
<dbReference type="SUPFAM" id="SSF52540">
    <property type="entry name" value="P-loop containing nucleoside triphosphate hydrolases"/>
    <property type="match status" value="1"/>
</dbReference>
<keyword evidence="4" id="KW-1185">Reference proteome</keyword>
<evidence type="ECO:0000313" key="4">
    <source>
        <dbReference type="Proteomes" id="UP000504621"/>
    </source>
</evidence>
<reference evidence="5 6" key="1">
    <citation type="submission" date="2025-04" db="UniProtKB">
        <authorList>
            <consortium name="RefSeq"/>
        </authorList>
    </citation>
    <scope>IDENTIFICATION</scope>
    <source>
        <tissue evidence="5 6">Leaf</tissue>
    </source>
</reference>
<keyword evidence="1" id="KW-0505">Motor protein</keyword>
<dbReference type="GO" id="GO:0003777">
    <property type="term" value="F:microtubule motor activity"/>
    <property type="evidence" value="ECO:0007669"/>
    <property type="project" value="InterPro"/>
</dbReference>
<dbReference type="AlphaFoldDB" id="A0A6J1AP55"/>
<dbReference type="PROSITE" id="PS50067">
    <property type="entry name" value="KINESIN_MOTOR_2"/>
    <property type="match status" value="1"/>
</dbReference>
<dbReference type="InterPro" id="IPR027640">
    <property type="entry name" value="Kinesin-like_fam"/>
</dbReference>
<dbReference type="OrthoDB" id="3176171at2759"/>
<dbReference type="PANTHER" id="PTHR47972:SF35">
    <property type="entry name" value="KINESIN-LIKE PROTEIN KIN-14Q"/>
    <property type="match status" value="1"/>
</dbReference>
<dbReference type="GO" id="GO:0005524">
    <property type="term" value="F:ATP binding"/>
    <property type="evidence" value="ECO:0007669"/>
    <property type="project" value="InterPro"/>
</dbReference>
<evidence type="ECO:0000313" key="6">
    <source>
        <dbReference type="RefSeq" id="XP_021288635.1"/>
    </source>
</evidence>
<dbReference type="GO" id="GO:0008017">
    <property type="term" value="F:microtubule binding"/>
    <property type="evidence" value="ECO:0007669"/>
    <property type="project" value="InterPro"/>
</dbReference>
<proteinExistence type="inferred from homology"/>
<protein>
    <submittedName>
        <fullName evidence="5 6">Kinesin-like protein KIN-14Q</fullName>
    </submittedName>
</protein>
<organism evidence="4 6">
    <name type="scientific">Herrania umbratica</name>
    <dbReference type="NCBI Taxonomy" id="108875"/>
    <lineage>
        <taxon>Eukaryota</taxon>
        <taxon>Viridiplantae</taxon>
        <taxon>Streptophyta</taxon>
        <taxon>Embryophyta</taxon>
        <taxon>Tracheophyta</taxon>
        <taxon>Spermatophyta</taxon>
        <taxon>Magnoliopsida</taxon>
        <taxon>eudicotyledons</taxon>
        <taxon>Gunneridae</taxon>
        <taxon>Pentapetalae</taxon>
        <taxon>rosids</taxon>
        <taxon>malvids</taxon>
        <taxon>Malvales</taxon>
        <taxon>Malvaceae</taxon>
        <taxon>Byttnerioideae</taxon>
        <taxon>Herrania</taxon>
    </lineage>
</organism>
<accession>A0A6J1AP55</accession>
<dbReference type="InterPro" id="IPR001752">
    <property type="entry name" value="Kinesin_motor_dom"/>
</dbReference>
<evidence type="ECO:0000256" key="2">
    <source>
        <dbReference type="PROSITE-ProRule" id="PRU00283"/>
    </source>
</evidence>
<dbReference type="Proteomes" id="UP000504621">
    <property type="component" value="Unplaced"/>
</dbReference>
<dbReference type="Gene3D" id="3.40.850.10">
    <property type="entry name" value="Kinesin motor domain"/>
    <property type="match status" value="1"/>
</dbReference>
<comment type="caution">
    <text evidence="2">Lacks conserved residue(s) required for the propagation of feature annotation.</text>
</comment>
<dbReference type="Pfam" id="PF00225">
    <property type="entry name" value="Kinesin"/>
    <property type="match status" value="1"/>
</dbReference>
<comment type="similarity">
    <text evidence="2">Belongs to the TRAFAC class myosin-kinesin ATPase superfamily. Kinesin family.</text>
</comment>
<dbReference type="GO" id="GO:0015630">
    <property type="term" value="C:microtubule cytoskeleton"/>
    <property type="evidence" value="ECO:0007669"/>
    <property type="project" value="TreeGrafter"/>
</dbReference>
<evidence type="ECO:0000259" key="3">
    <source>
        <dbReference type="PROSITE" id="PS50067"/>
    </source>
</evidence>